<dbReference type="AlphaFoldDB" id="A0A409WVB9"/>
<accession>A0A409WVB9</accession>
<organism evidence="1 2">
    <name type="scientific">Psilocybe cyanescens</name>
    <dbReference type="NCBI Taxonomy" id="93625"/>
    <lineage>
        <taxon>Eukaryota</taxon>
        <taxon>Fungi</taxon>
        <taxon>Dikarya</taxon>
        <taxon>Basidiomycota</taxon>
        <taxon>Agaricomycotina</taxon>
        <taxon>Agaricomycetes</taxon>
        <taxon>Agaricomycetidae</taxon>
        <taxon>Agaricales</taxon>
        <taxon>Agaricineae</taxon>
        <taxon>Strophariaceae</taxon>
        <taxon>Psilocybe</taxon>
    </lineage>
</organism>
<protein>
    <submittedName>
        <fullName evidence="1">Uncharacterized protein</fullName>
    </submittedName>
</protein>
<proteinExistence type="predicted"/>
<dbReference type="EMBL" id="NHYD01003146">
    <property type="protein sequence ID" value="PPQ82401.1"/>
    <property type="molecule type" value="Genomic_DNA"/>
</dbReference>
<name>A0A409WVB9_PSICY</name>
<evidence type="ECO:0000313" key="1">
    <source>
        <dbReference type="EMBL" id="PPQ82401.1"/>
    </source>
</evidence>
<dbReference type="InParanoid" id="A0A409WVB9"/>
<keyword evidence="2" id="KW-1185">Reference proteome</keyword>
<gene>
    <name evidence="1" type="ORF">CVT25_008362</name>
</gene>
<comment type="caution">
    <text evidence="1">The sequence shown here is derived from an EMBL/GenBank/DDBJ whole genome shotgun (WGS) entry which is preliminary data.</text>
</comment>
<reference evidence="1 2" key="1">
    <citation type="journal article" date="2018" name="Evol. Lett.">
        <title>Horizontal gene cluster transfer increased hallucinogenic mushroom diversity.</title>
        <authorList>
            <person name="Reynolds H.T."/>
            <person name="Vijayakumar V."/>
            <person name="Gluck-Thaler E."/>
            <person name="Korotkin H.B."/>
            <person name="Matheny P.B."/>
            <person name="Slot J.C."/>
        </authorList>
    </citation>
    <scope>NUCLEOTIDE SEQUENCE [LARGE SCALE GENOMIC DNA]</scope>
    <source>
        <strain evidence="1 2">2631</strain>
    </source>
</reference>
<evidence type="ECO:0000313" key="2">
    <source>
        <dbReference type="Proteomes" id="UP000283269"/>
    </source>
</evidence>
<dbReference type="Proteomes" id="UP000283269">
    <property type="component" value="Unassembled WGS sequence"/>
</dbReference>
<sequence length="80" mass="9228">MARVKTKTKTTGKMKMKITASFRNSDDIKEYLDNFSDVSSDSDSDLQGEDLSDDEISLREKSRRRIQVLESERKRRVSAP</sequence>